<name>T1J3N8_STRMM</name>
<evidence type="ECO:0000313" key="2">
    <source>
        <dbReference type="Proteomes" id="UP000014500"/>
    </source>
</evidence>
<sequence length="111" mass="12364">MLSPNVLHLSLDDSNHSPRASILNGMTQRGSMAISENRSVASAVPTPDRKLNVELTEICIEMLLFRGVFGDSQRVRRFGILVKWRPGTKLVRATTSGCSSKVMKNMERTVY</sequence>
<dbReference type="EMBL" id="JH431830">
    <property type="status" value="NOT_ANNOTATED_CDS"/>
    <property type="molecule type" value="Genomic_DNA"/>
</dbReference>
<dbReference type="AlphaFoldDB" id="T1J3N8"/>
<reference evidence="2" key="1">
    <citation type="submission" date="2011-05" db="EMBL/GenBank/DDBJ databases">
        <authorList>
            <person name="Richards S.R."/>
            <person name="Qu J."/>
            <person name="Jiang H."/>
            <person name="Jhangiani S.N."/>
            <person name="Agravi P."/>
            <person name="Goodspeed R."/>
            <person name="Gross S."/>
            <person name="Mandapat C."/>
            <person name="Jackson L."/>
            <person name="Mathew T."/>
            <person name="Pu L."/>
            <person name="Thornton R."/>
            <person name="Saada N."/>
            <person name="Wilczek-Boney K.B."/>
            <person name="Lee S."/>
            <person name="Kovar C."/>
            <person name="Wu Y."/>
            <person name="Scherer S.E."/>
            <person name="Worley K.C."/>
            <person name="Muzny D.M."/>
            <person name="Gibbs R."/>
        </authorList>
    </citation>
    <scope>NUCLEOTIDE SEQUENCE</scope>
    <source>
        <strain evidence="2">Brora</strain>
    </source>
</reference>
<keyword evidence="2" id="KW-1185">Reference proteome</keyword>
<dbReference type="Proteomes" id="UP000014500">
    <property type="component" value="Unassembled WGS sequence"/>
</dbReference>
<accession>T1J3N8</accession>
<dbReference type="EnsemblMetazoa" id="SMAR008206-RA">
    <property type="protein sequence ID" value="SMAR008206-PA"/>
    <property type="gene ID" value="SMAR008206"/>
</dbReference>
<proteinExistence type="predicted"/>
<evidence type="ECO:0000313" key="1">
    <source>
        <dbReference type="EnsemblMetazoa" id="SMAR008206-PA"/>
    </source>
</evidence>
<protein>
    <submittedName>
        <fullName evidence="1">Uncharacterized protein</fullName>
    </submittedName>
</protein>
<organism evidence="1 2">
    <name type="scientific">Strigamia maritima</name>
    <name type="common">European centipede</name>
    <name type="synonym">Geophilus maritimus</name>
    <dbReference type="NCBI Taxonomy" id="126957"/>
    <lineage>
        <taxon>Eukaryota</taxon>
        <taxon>Metazoa</taxon>
        <taxon>Ecdysozoa</taxon>
        <taxon>Arthropoda</taxon>
        <taxon>Myriapoda</taxon>
        <taxon>Chilopoda</taxon>
        <taxon>Pleurostigmophora</taxon>
        <taxon>Geophilomorpha</taxon>
        <taxon>Linotaeniidae</taxon>
        <taxon>Strigamia</taxon>
    </lineage>
</organism>
<reference evidence="1" key="2">
    <citation type="submission" date="2015-02" db="UniProtKB">
        <authorList>
            <consortium name="EnsemblMetazoa"/>
        </authorList>
    </citation>
    <scope>IDENTIFICATION</scope>
</reference>
<dbReference type="HOGENOM" id="CLU_2164780_0_0_1"/>